<dbReference type="AlphaFoldDB" id="A0AAV9JRS5"/>
<evidence type="ECO:0000313" key="2">
    <source>
        <dbReference type="Proteomes" id="UP001324427"/>
    </source>
</evidence>
<organism evidence="1 2">
    <name type="scientific">Oleoguttula mirabilis</name>
    <dbReference type="NCBI Taxonomy" id="1507867"/>
    <lineage>
        <taxon>Eukaryota</taxon>
        <taxon>Fungi</taxon>
        <taxon>Dikarya</taxon>
        <taxon>Ascomycota</taxon>
        <taxon>Pezizomycotina</taxon>
        <taxon>Dothideomycetes</taxon>
        <taxon>Dothideomycetidae</taxon>
        <taxon>Mycosphaerellales</taxon>
        <taxon>Teratosphaeriaceae</taxon>
        <taxon>Oleoguttula</taxon>
    </lineage>
</organism>
<keyword evidence="2" id="KW-1185">Reference proteome</keyword>
<dbReference type="EMBL" id="JAVFHQ010000008">
    <property type="protein sequence ID" value="KAK4548170.1"/>
    <property type="molecule type" value="Genomic_DNA"/>
</dbReference>
<dbReference type="SUPFAM" id="SSF54637">
    <property type="entry name" value="Thioesterase/thiol ester dehydrase-isomerase"/>
    <property type="match status" value="1"/>
</dbReference>
<dbReference type="Proteomes" id="UP001324427">
    <property type="component" value="Unassembled WGS sequence"/>
</dbReference>
<protein>
    <recommendedName>
        <fullName evidence="3">Thioesterase domain-containing protein</fullName>
    </recommendedName>
</protein>
<reference evidence="1 2" key="1">
    <citation type="submission" date="2021-11" db="EMBL/GenBank/DDBJ databases">
        <title>Black yeast isolated from Biological Soil Crust.</title>
        <authorList>
            <person name="Kurbessoian T."/>
        </authorList>
    </citation>
    <scope>NUCLEOTIDE SEQUENCE [LARGE SCALE GENOMIC DNA]</scope>
    <source>
        <strain evidence="1 2">CCFEE 5522</strain>
    </source>
</reference>
<dbReference type="InterPro" id="IPR052061">
    <property type="entry name" value="PTE-AB_protein"/>
</dbReference>
<dbReference type="InterPro" id="IPR029069">
    <property type="entry name" value="HotDog_dom_sf"/>
</dbReference>
<dbReference type="PANTHER" id="PTHR47260">
    <property type="entry name" value="UPF0644 PROTEIN PB2B4.06"/>
    <property type="match status" value="1"/>
</dbReference>
<evidence type="ECO:0008006" key="3">
    <source>
        <dbReference type="Google" id="ProtNLM"/>
    </source>
</evidence>
<accession>A0AAV9JRS5</accession>
<name>A0AAV9JRS5_9PEZI</name>
<sequence>MAGNLVMHTLAPPPLPEARTHEDSILIADLNKRIDEDFKVKVLRGKCLGVAKALKGAKGGWVEIVPPPAEEARVLRDGLVHHTQGAKGLGVERLFWDRGEHMLVAIVWFGGALSGWPGVTHGGAIATALSDKLALAASLAAGKRSHFSAAATPQRLPGTGNHAKMFAPTTTPEEPAQLSLSYLKPTLANNFYVIRVQPSLEMDQDPKEIVPPEPKGGHEYEATLETLDARTCVKAKATFAASSSVQQTEENAVVAAKASYVEFKEWLWPSRQRNSQIG</sequence>
<gene>
    <name evidence="1" type="ORF">LTR36_010039</name>
</gene>
<comment type="caution">
    <text evidence="1">The sequence shown here is derived from an EMBL/GenBank/DDBJ whole genome shotgun (WGS) entry which is preliminary data.</text>
</comment>
<evidence type="ECO:0000313" key="1">
    <source>
        <dbReference type="EMBL" id="KAK4548170.1"/>
    </source>
</evidence>
<proteinExistence type="predicted"/>
<dbReference type="PANTHER" id="PTHR47260:SF1">
    <property type="entry name" value="UPF0644 PROTEIN PB2B4.06"/>
    <property type="match status" value="1"/>
</dbReference>
<dbReference type="Gene3D" id="3.10.129.10">
    <property type="entry name" value="Hotdog Thioesterase"/>
    <property type="match status" value="1"/>
</dbReference>